<dbReference type="AlphaFoldDB" id="A0A7U9DYY5"/>
<feature type="compositionally biased region" description="Gly residues" evidence="1">
    <location>
        <begin position="84"/>
        <end position="94"/>
    </location>
</feature>
<evidence type="ECO:0000313" key="3">
    <source>
        <dbReference type="Proteomes" id="UP000014062"/>
    </source>
</evidence>
<reference evidence="3" key="1">
    <citation type="journal article" date="2013" name="Genome Biol. Evol.">
        <title>The genome sequence of Streptomyces lividans 66 reveals a novel tRNA-dependent peptide biosynthetic system within a metal-related genomic island.</title>
        <authorList>
            <person name="Cruz-Morales P."/>
            <person name="Vijgenboom E."/>
            <person name="Iruegas-Bocardo F."/>
            <person name="Girard G."/>
            <person name="Yanez-Guerra L.A."/>
            <person name="Ramos-Aboites H.E."/>
            <person name="Pernodet J.L."/>
            <person name="Anne J."/>
            <person name="van Wezel G.P."/>
            <person name="Barona-Gomez F."/>
        </authorList>
    </citation>
    <scope>NUCLEOTIDE SEQUENCE [LARGE SCALE GENOMIC DNA]</scope>
    <source>
        <strain evidence="3">1326</strain>
    </source>
</reference>
<protein>
    <submittedName>
        <fullName evidence="2">Uncharacterized protein</fullName>
    </submittedName>
</protein>
<accession>A0A7U9DYY5</accession>
<dbReference type="Proteomes" id="UP000014062">
    <property type="component" value="Chromosome"/>
</dbReference>
<name>A0A7U9DYY5_STRLI</name>
<evidence type="ECO:0000313" key="2">
    <source>
        <dbReference type="EMBL" id="EOY52741.1"/>
    </source>
</evidence>
<proteinExistence type="predicted"/>
<feature type="region of interest" description="Disordered" evidence="1">
    <location>
        <begin position="1"/>
        <end position="45"/>
    </location>
</feature>
<feature type="region of interest" description="Disordered" evidence="1">
    <location>
        <begin position="68"/>
        <end position="100"/>
    </location>
</feature>
<sequence length="100" mass="10128">MRAAIVTAPDAPPVCADLPEPTVPPGSEPLHLVGGGLNNNGHGPTARRHYARGRMRYSSVRATGLHRARAAALRDDGRAAGRCLPGGGSGGGGSSRSPRA</sequence>
<dbReference type="EMBL" id="CM001889">
    <property type="protein sequence ID" value="EOY52741.1"/>
    <property type="molecule type" value="Genomic_DNA"/>
</dbReference>
<gene>
    <name evidence="2" type="ORF">SLI_8043</name>
</gene>
<evidence type="ECO:0000256" key="1">
    <source>
        <dbReference type="SAM" id="MobiDB-lite"/>
    </source>
</evidence>
<organism evidence="2 3">
    <name type="scientific">Streptomyces lividans 1326</name>
    <dbReference type="NCBI Taxonomy" id="1200984"/>
    <lineage>
        <taxon>Bacteria</taxon>
        <taxon>Bacillati</taxon>
        <taxon>Actinomycetota</taxon>
        <taxon>Actinomycetes</taxon>
        <taxon>Kitasatosporales</taxon>
        <taxon>Streptomycetaceae</taxon>
        <taxon>Streptomyces</taxon>
    </lineage>
</organism>